<evidence type="ECO:0000313" key="3">
    <source>
        <dbReference type="EMBL" id="CAF2890231.1"/>
    </source>
</evidence>
<reference evidence="3" key="1">
    <citation type="submission" date="2021-02" db="EMBL/GenBank/DDBJ databases">
        <authorList>
            <person name="Bekaert M."/>
        </authorList>
    </citation>
    <scope>NUCLEOTIDE SEQUENCE</scope>
    <source>
        <strain evidence="3">IoA-00</strain>
    </source>
</reference>
<dbReference type="OrthoDB" id="10035606at2759"/>
<evidence type="ECO:0000313" key="4">
    <source>
        <dbReference type="Proteomes" id="UP000675881"/>
    </source>
</evidence>
<accession>A0A7R8CPY2</accession>
<feature type="region of interest" description="Disordered" evidence="1">
    <location>
        <begin position="209"/>
        <end position="238"/>
    </location>
</feature>
<keyword evidence="4" id="KW-1185">Reference proteome</keyword>
<feature type="domain" description="STX17-like N-terminal" evidence="2">
    <location>
        <begin position="18"/>
        <end position="117"/>
    </location>
</feature>
<evidence type="ECO:0000259" key="2">
    <source>
        <dbReference type="Pfam" id="PF26585"/>
    </source>
</evidence>
<dbReference type="Proteomes" id="UP000675881">
    <property type="component" value="Chromosome 3"/>
</dbReference>
<dbReference type="EMBL" id="HG994582">
    <property type="protein sequence ID" value="CAF2890231.1"/>
    <property type="molecule type" value="Genomic_DNA"/>
</dbReference>
<dbReference type="Pfam" id="PF26585">
    <property type="entry name" value="STX17_N"/>
    <property type="match status" value="1"/>
</dbReference>
<sequence>MKNTTNFIICAKGSSLSKRLEITLDKFSQVALPFHLNQIYKHKKNIERLQRLGDWEEVSREVNRATKSVHQLGVLLFEIEILRTYVEEPDLNYFDVRVNPAKTSTLVAVHGLQEMCPVNLMNAMAKEDFRKFDEKKGNNSNSTSFNALTYCSNPLYNEREGRISGDGDFGSMSLTSSSRAATTGTLEILYEDPKEDSVSMISTSLEDEDLAVEGDERSRLISSTSSIQTKHNKEQELKNRDLESRKETFKAWGLLHEEIKDLQELISEFSPVVSKEHRRHKVNSSSPRSSHLSSTAIYPVAGALLGTCLGGPVGFLAGIKIGGLAAIGGSVFGYSTGIVIKEQVDRQEYIDDFYAHRSRSQRIRIPPPPPSISTTPIISKQQIGNKRAPLLRDRTQSLPDVYNNKSKANGMEVMMNGELGRSRSVRTRHIPPTRNHHITLYRCDSANSSTSAGISIVTASSNTSTTH</sequence>
<protein>
    <submittedName>
        <fullName evidence="3">STX17</fullName>
    </submittedName>
</protein>
<evidence type="ECO:0000256" key="1">
    <source>
        <dbReference type="SAM" id="MobiDB-lite"/>
    </source>
</evidence>
<gene>
    <name evidence="3" type="ORF">LSAA_7204</name>
</gene>
<dbReference type="InterPro" id="IPR059001">
    <property type="entry name" value="STX17_N"/>
</dbReference>
<proteinExistence type="predicted"/>
<dbReference type="AlphaFoldDB" id="A0A7R8CPY2"/>
<organism evidence="3 4">
    <name type="scientific">Lepeophtheirus salmonis</name>
    <name type="common">Salmon louse</name>
    <name type="synonym">Caligus salmonis</name>
    <dbReference type="NCBI Taxonomy" id="72036"/>
    <lineage>
        <taxon>Eukaryota</taxon>
        <taxon>Metazoa</taxon>
        <taxon>Ecdysozoa</taxon>
        <taxon>Arthropoda</taxon>
        <taxon>Crustacea</taxon>
        <taxon>Multicrustacea</taxon>
        <taxon>Hexanauplia</taxon>
        <taxon>Copepoda</taxon>
        <taxon>Siphonostomatoida</taxon>
        <taxon>Caligidae</taxon>
        <taxon>Lepeophtheirus</taxon>
    </lineage>
</organism>
<feature type="compositionally biased region" description="Polar residues" evidence="1">
    <location>
        <begin position="220"/>
        <end position="229"/>
    </location>
</feature>
<name>A0A7R8CPY2_LEPSM</name>